<keyword evidence="1" id="KW-0812">Transmembrane</keyword>
<protein>
    <recommendedName>
        <fullName evidence="4">DUF2306 domain-containing protein</fullName>
    </recommendedName>
</protein>
<comment type="caution">
    <text evidence="2">The sequence shown here is derived from an EMBL/GenBank/DDBJ whole genome shotgun (WGS) entry which is preliminary data.</text>
</comment>
<evidence type="ECO:0008006" key="4">
    <source>
        <dbReference type="Google" id="ProtNLM"/>
    </source>
</evidence>
<name>A0A501XDW8_9SPHN</name>
<evidence type="ECO:0000313" key="3">
    <source>
        <dbReference type="Proteomes" id="UP000319897"/>
    </source>
</evidence>
<feature type="transmembrane region" description="Helical" evidence="1">
    <location>
        <begin position="107"/>
        <end position="127"/>
    </location>
</feature>
<proteinExistence type="predicted"/>
<organism evidence="2 3">
    <name type="scientific">Sandaracinobacter neustonicus</name>
    <dbReference type="NCBI Taxonomy" id="1715348"/>
    <lineage>
        <taxon>Bacteria</taxon>
        <taxon>Pseudomonadati</taxon>
        <taxon>Pseudomonadota</taxon>
        <taxon>Alphaproteobacteria</taxon>
        <taxon>Sphingomonadales</taxon>
        <taxon>Sphingosinicellaceae</taxon>
        <taxon>Sandaracinobacter</taxon>
    </lineage>
</organism>
<feature type="transmembrane region" description="Helical" evidence="1">
    <location>
        <begin position="82"/>
        <end position="101"/>
    </location>
</feature>
<dbReference type="Proteomes" id="UP000319897">
    <property type="component" value="Unassembled WGS sequence"/>
</dbReference>
<keyword evidence="3" id="KW-1185">Reference proteome</keyword>
<keyword evidence="1" id="KW-0472">Membrane</keyword>
<keyword evidence="1" id="KW-1133">Transmembrane helix</keyword>
<sequence>MSLPMATTAERPSFLTRILPDRLIGWLALALLAAVLAAIVRGQPHWADARPTVWAHLLLMLLVLGVTTAQMWGVKGARTHRILGWIWAIAMVASALITFDIRLTRGGGFSVIHLLSIWVLIQVPIMVSQARRHAVAGHRRRARGLSIFALLVAGFFTFPFHRMLGMWLFG</sequence>
<gene>
    <name evidence="2" type="ORF">FJQ54_16945</name>
</gene>
<reference evidence="2 3" key="1">
    <citation type="submission" date="2019-06" db="EMBL/GenBank/DDBJ databases">
        <authorList>
            <person name="Lee I."/>
            <person name="Jang G.I."/>
            <person name="Hwang C.Y."/>
        </authorList>
    </citation>
    <scope>NUCLEOTIDE SEQUENCE [LARGE SCALE GENOMIC DNA]</scope>
    <source>
        <strain evidence="2 3">PAMC 28131</strain>
    </source>
</reference>
<dbReference type="OrthoDB" id="9815686at2"/>
<evidence type="ECO:0000313" key="2">
    <source>
        <dbReference type="EMBL" id="TPE58732.1"/>
    </source>
</evidence>
<accession>A0A501XDW8</accession>
<dbReference type="AlphaFoldDB" id="A0A501XDW8"/>
<feature type="transmembrane region" description="Helical" evidence="1">
    <location>
        <begin position="53"/>
        <end position="73"/>
    </location>
</feature>
<feature type="transmembrane region" description="Helical" evidence="1">
    <location>
        <begin position="147"/>
        <end position="169"/>
    </location>
</feature>
<dbReference type="EMBL" id="VFSU01000034">
    <property type="protein sequence ID" value="TPE58732.1"/>
    <property type="molecule type" value="Genomic_DNA"/>
</dbReference>
<evidence type="ECO:0000256" key="1">
    <source>
        <dbReference type="SAM" id="Phobius"/>
    </source>
</evidence>